<name>A0A391NWN3_9EUKA</name>
<feature type="coiled-coil region" evidence="1">
    <location>
        <begin position="119"/>
        <end position="153"/>
    </location>
</feature>
<organism evidence="3 4">
    <name type="scientific">Kipferlia bialata</name>
    <dbReference type="NCBI Taxonomy" id="797122"/>
    <lineage>
        <taxon>Eukaryota</taxon>
        <taxon>Metamonada</taxon>
        <taxon>Carpediemonas-like organisms</taxon>
        <taxon>Kipferlia</taxon>
    </lineage>
</organism>
<dbReference type="OrthoDB" id="5340910at2759"/>
<evidence type="ECO:0000313" key="4">
    <source>
        <dbReference type="Proteomes" id="UP000265618"/>
    </source>
</evidence>
<dbReference type="EMBL" id="BDIP01001614">
    <property type="protein sequence ID" value="GCA62869.1"/>
    <property type="molecule type" value="Genomic_DNA"/>
</dbReference>
<sequence length="172" mass="18999">PDAPNDQDEWILVARLEVPTESGYVPSSFTKQLPPDQASQHLNAPLETIQPEAPAQGEAAAALSVSSLQPGATAQSTAPAATTEALPASFQEMFARHDAYFKQVVQQREESFKKLEGALSAASQEIAMCREKNSKLTQRIVELDNVIEEERRRWRERLDSEKKHLFKGVGGK</sequence>
<protein>
    <recommendedName>
        <fullName evidence="5">SH3 domain-containing protein</fullName>
    </recommendedName>
</protein>
<comment type="caution">
    <text evidence="3">The sequence shown here is derived from an EMBL/GenBank/DDBJ whole genome shotgun (WGS) entry which is preliminary data.</text>
</comment>
<evidence type="ECO:0008006" key="5">
    <source>
        <dbReference type="Google" id="ProtNLM"/>
    </source>
</evidence>
<feature type="region of interest" description="Disordered" evidence="2">
    <location>
        <begin position="54"/>
        <end position="83"/>
    </location>
</feature>
<reference evidence="3 4" key="1">
    <citation type="journal article" date="2018" name="PLoS ONE">
        <title>The draft genome of Kipferlia bialata reveals reductive genome evolution in fornicate parasites.</title>
        <authorList>
            <person name="Tanifuji G."/>
            <person name="Takabayashi S."/>
            <person name="Kume K."/>
            <person name="Takagi M."/>
            <person name="Nakayama T."/>
            <person name="Kamikawa R."/>
            <person name="Inagaki Y."/>
            <person name="Hashimoto T."/>
        </authorList>
    </citation>
    <scope>NUCLEOTIDE SEQUENCE [LARGE SCALE GENOMIC DNA]</scope>
    <source>
        <strain evidence="3">NY0173</strain>
    </source>
</reference>
<gene>
    <name evidence="3" type="ORF">KIPB_006323</name>
</gene>
<accession>A0A391NWN3</accession>
<feature type="compositionally biased region" description="Low complexity" evidence="2">
    <location>
        <begin position="72"/>
        <end position="83"/>
    </location>
</feature>
<dbReference type="Proteomes" id="UP000265618">
    <property type="component" value="Unassembled WGS sequence"/>
</dbReference>
<evidence type="ECO:0000256" key="2">
    <source>
        <dbReference type="SAM" id="MobiDB-lite"/>
    </source>
</evidence>
<dbReference type="AlphaFoldDB" id="A0A391NWN3"/>
<feature type="non-terminal residue" evidence="3">
    <location>
        <position position="1"/>
    </location>
</feature>
<keyword evidence="1" id="KW-0175">Coiled coil</keyword>
<evidence type="ECO:0000256" key="1">
    <source>
        <dbReference type="SAM" id="Coils"/>
    </source>
</evidence>
<evidence type="ECO:0000313" key="3">
    <source>
        <dbReference type="EMBL" id="GCA62869.1"/>
    </source>
</evidence>
<proteinExistence type="predicted"/>
<keyword evidence="4" id="KW-1185">Reference proteome</keyword>